<dbReference type="EMBL" id="DVOS01000036">
    <property type="protein sequence ID" value="HIV22998.1"/>
    <property type="molecule type" value="Genomic_DNA"/>
</dbReference>
<dbReference type="Proteomes" id="UP000886889">
    <property type="component" value="Unassembled WGS sequence"/>
</dbReference>
<comment type="caution">
    <text evidence="1">The sequence shown here is derived from an EMBL/GenBank/DDBJ whole genome shotgun (WGS) entry which is preliminary data.</text>
</comment>
<reference evidence="1" key="2">
    <citation type="journal article" date="2021" name="PeerJ">
        <title>Extensive microbial diversity within the chicken gut microbiome revealed by metagenomics and culture.</title>
        <authorList>
            <person name="Gilroy R."/>
            <person name="Ravi A."/>
            <person name="Getino M."/>
            <person name="Pursley I."/>
            <person name="Horton D.L."/>
            <person name="Alikhan N.F."/>
            <person name="Baker D."/>
            <person name="Gharbi K."/>
            <person name="Hall N."/>
            <person name="Watson M."/>
            <person name="Adriaenssens E.M."/>
            <person name="Foster-Nyarko E."/>
            <person name="Jarju S."/>
            <person name="Secka A."/>
            <person name="Antonio M."/>
            <person name="Oren A."/>
            <person name="Chaudhuri R.R."/>
            <person name="La Ragione R."/>
            <person name="Hildebrand F."/>
            <person name="Pallen M.J."/>
        </authorList>
    </citation>
    <scope>NUCLEOTIDE SEQUENCE</scope>
    <source>
        <strain evidence="1">ChiBcec6-7307</strain>
    </source>
</reference>
<sequence>MSEHFIRGMTAPDLMCVCIDERGAAGSSGRLYHRYGKEPGLFQNEYQLLTLMEELMDRIGYPQASVEMRSYGKKNPETGRGEKTPAVSAEEVAGQQGRCATFLVHVQYRQNATWQGEIFWAERQRLQTFRSALELLKLFDSAR</sequence>
<organism evidence="1 2">
    <name type="scientific">Candidatus Merdiplasma excrementigallinarum</name>
    <dbReference type="NCBI Taxonomy" id="2840864"/>
    <lineage>
        <taxon>Bacteria</taxon>
        <taxon>Bacillati</taxon>
        <taxon>Bacillota</taxon>
        <taxon>Clostridia</taxon>
        <taxon>Lachnospirales</taxon>
        <taxon>Lachnospiraceae</taxon>
        <taxon>Lachnospiraceae incertae sedis</taxon>
        <taxon>Candidatus Merdiplasma</taxon>
    </lineage>
</organism>
<protein>
    <submittedName>
        <fullName evidence="1">Uncharacterized protein</fullName>
    </submittedName>
</protein>
<proteinExistence type="predicted"/>
<evidence type="ECO:0000313" key="2">
    <source>
        <dbReference type="Proteomes" id="UP000886889"/>
    </source>
</evidence>
<accession>A0A9D1NXQ8</accession>
<dbReference type="AlphaFoldDB" id="A0A9D1NXQ8"/>
<evidence type="ECO:0000313" key="1">
    <source>
        <dbReference type="EMBL" id="HIV22998.1"/>
    </source>
</evidence>
<name>A0A9D1NXQ8_9FIRM</name>
<gene>
    <name evidence="1" type="ORF">IAC80_03565</name>
</gene>
<reference evidence="1" key="1">
    <citation type="submission" date="2020-10" db="EMBL/GenBank/DDBJ databases">
        <authorList>
            <person name="Gilroy R."/>
        </authorList>
    </citation>
    <scope>NUCLEOTIDE SEQUENCE</scope>
    <source>
        <strain evidence="1">ChiBcec6-7307</strain>
    </source>
</reference>